<accession>A0A0A0HIB1</accession>
<keyword evidence="1" id="KW-0472">Membrane</keyword>
<dbReference type="EMBL" id="AONH01000016">
    <property type="protein sequence ID" value="KGM86850.1"/>
    <property type="molecule type" value="Genomic_DNA"/>
</dbReference>
<reference evidence="2 3" key="1">
    <citation type="submission" date="2013-01" db="EMBL/GenBank/DDBJ databases">
        <authorList>
            <person name="Fiebig A."/>
            <person name="Goeker M."/>
            <person name="Klenk H.-P.P."/>
        </authorList>
    </citation>
    <scope>NUCLEOTIDE SEQUENCE [LARGE SCALE GENOMIC DNA]</scope>
    <source>
        <strain evidence="2 3">DSM 17069</strain>
    </source>
</reference>
<dbReference type="STRING" id="215743.ROSMUCSMR3_00949"/>
<dbReference type="OrthoDB" id="7907064at2"/>
<keyword evidence="1" id="KW-1133">Transmembrane helix</keyword>
<dbReference type="PATRIC" id="fig|1288298.3.peg.3155"/>
<dbReference type="RefSeq" id="WP_037268894.1">
    <property type="nucleotide sequence ID" value="NZ_KN293975.1"/>
</dbReference>
<keyword evidence="1" id="KW-0812">Transmembrane</keyword>
<comment type="caution">
    <text evidence="2">The sequence shown here is derived from an EMBL/GenBank/DDBJ whole genome shotgun (WGS) entry which is preliminary data.</text>
</comment>
<name>A0A0A0HIB1_9RHOB</name>
<proteinExistence type="predicted"/>
<sequence>MTRVFRNFLRRFRQDDTGTASLEFVLVAPFFIGIMIFSIEMGFVTMRATFLERGLDMAVREVRLGTGTAPQHDAIKQIICDNAILINDCENNLRLEMRSADIRNFNGLDAEADCTDLAEPAKPVRQFVPGQQNELMLLRACLKFRPLFPAGMLGSRLVPENGSQASLVATTAFVQEPI</sequence>
<dbReference type="eggNOG" id="COG4961">
    <property type="taxonomic scope" value="Bacteria"/>
</dbReference>
<protein>
    <submittedName>
        <fullName evidence="2">TadE-like protein</fullName>
    </submittedName>
</protein>
<evidence type="ECO:0000313" key="3">
    <source>
        <dbReference type="Proteomes" id="UP000030021"/>
    </source>
</evidence>
<dbReference type="HOGENOM" id="CLU_111553_1_0_5"/>
<dbReference type="AlphaFoldDB" id="A0A0A0HIB1"/>
<organism evidence="2 3">
    <name type="scientific">Roseovarius mucosus DSM 17069</name>
    <dbReference type="NCBI Taxonomy" id="1288298"/>
    <lineage>
        <taxon>Bacteria</taxon>
        <taxon>Pseudomonadati</taxon>
        <taxon>Pseudomonadota</taxon>
        <taxon>Alphaproteobacteria</taxon>
        <taxon>Rhodobacterales</taxon>
        <taxon>Roseobacteraceae</taxon>
        <taxon>Roseovarius</taxon>
    </lineage>
</organism>
<evidence type="ECO:0000313" key="2">
    <source>
        <dbReference type="EMBL" id="KGM86850.1"/>
    </source>
</evidence>
<gene>
    <name evidence="2" type="ORF">rosmuc_03148</name>
</gene>
<evidence type="ECO:0000256" key="1">
    <source>
        <dbReference type="SAM" id="Phobius"/>
    </source>
</evidence>
<feature type="transmembrane region" description="Helical" evidence="1">
    <location>
        <begin position="20"/>
        <end position="43"/>
    </location>
</feature>
<dbReference type="Proteomes" id="UP000030021">
    <property type="component" value="Unassembled WGS sequence"/>
</dbReference>